<evidence type="ECO:0000313" key="2">
    <source>
        <dbReference type="EMBL" id="CAL1368587.1"/>
    </source>
</evidence>
<name>A0AAV2D8F7_9ROSI</name>
<evidence type="ECO:0000256" key="1">
    <source>
        <dbReference type="SAM" id="MobiDB-lite"/>
    </source>
</evidence>
<sequence length="263" mass="28273">MAPPNSATPATDHSLPVEVETRQRRLLLEEESEDEVSPMFASLHGGGRAGELAALDVPRPSKTSTAKPVHASPLQLVKNEGGKMAREPAVTATRKGKLRKNSSLNFPRMHSKAVNFEEGAWVNVPVREGMVKAPSLINSLESSLEKNVRIELIETSCEGDGDRFELRSRRQGPDGSSTGHVQQVVRAFEAGMSFHTDPSSPRVQAAPNPIICGLGVETSSALTGELGDLNEYGSNDAALLSKDRKRAFQAADGDECEPPTPKK</sequence>
<reference evidence="2 3" key="1">
    <citation type="submission" date="2024-04" db="EMBL/GenBank/DDBJ databases">
        <authorList>
            <person name="Fracassetti M."/>
        </authorList>
    </citation>
    <scope>NUCLEOTIDE SEQUENCE [LARGE SCALE GENOMIC DNA]</scope>
</reference>
<dbReference type="AlphaFoldDB" id="A0AAV2D8F7"/>
<proteinExistence type="predicted"/>
<evidence type="ECO:0000313" key="3">
    <source>
        <dbReference type="Proteomes" id="UP001497516"/>
    </source>
</evidence>
<feature type="compositionally biased region" description="Polar residues" evidence="1">
    <location>
        <begin position="1"/>
        <end position="11"/>
    </location>
</feature>
<dbReference type="Proteomes" id="UP001497516">
    <property type="component" value="Chromosome 2"/>
</dbReference>
<organism evidence="2 3">
    <name type="scientific">Linum trigynum</name>
    <dbReference type="NCBI Taxonomy" id="586398"/>
    <lineage>
        <taxon>Eukaryota</taxon>
        <taxon>Viridiplantae</taxon>
        <taxon>Streptophyta</taxon>
        <taxon>Embryophyta</taxon>
        <taxon>Tracheophyta</taxon>
        <taxon>Spermatophyta</taxon>
        <taxon>Magnoliopsida</taxon>
        <taxon>eudicotyledons</taxon>
        <taxon>Gunneridae</taxon>
        <taxon>Pentapetalae</taxon>
        <taxon>rosids</taxon>
        <taxon>fabids</taxon>
        <taxon>Malpighiales</taxon>
        <taxon>Linaceae</taxon>
        <taxon>Linum</taxon>
    </lineage>
</organism>
<feature type="region of interest" description="Disordered" evidence="1">
    <location>
        <begin position="1"/>
        <end position="21"/>
    </location>
</feature>
<keyword evidence="3" id="KW-1185">Reference proteome</keyword>
<accession>A0AAV2D8F7</accession>
<gene>
    <name evidence="2" type="ORF">LTRI10_LOCUS11645</name>
</gene>
<protein>
    <submittedName>
        <fullName evidence="2">Uncharacterized protein</fullName>
    </submittedName>
</protein>
<dbReference type="EMBL" id="OZ034815">
    <property type="protein sequence ID" value="CAL1368587.1"/>
    <property type="molecule type" value="Genomic_DNA"/>
</dbReference>